<dbReference type="PANTHER" id="PTHR23180">
    <property type="entry name" value="CENTAURIN/ARF"/>
    <property type="match status" value="1"/>
</dbReference>
<dbReference type="OrthoDB" id="10070851at2759"/>
<dbReference type="AlphaFoldDB" id="A0A7R9L5Z2"/>
<dbReference type="EMBL" id="OC872064">
    <property type="protein sequence ID" value="CAD7635700.1"/>
    <property type="molecule type" value="Genomic_DNA"/>
</dbReference>
<accession>A0A7R9L5Z2</accession>
<keyword evidence="2" id="KW-0862">Zinc</keyword>
<dbReference type="GO" id="GO:0046872">
    <property type="term" value="F:metal ion binding"/>
    <property type="evidence" value="ECO:0007669"/>
    <property type="project" value="UniProtKB-KW"/>
</dbReference>
<dbReference type="GO" id="GO:0005096">
    <property type="term" value="F:GTPase activator activity"/>
    <property type="evidence" value="ECO:0007669"/>
    <property type="project" value="InterPro"/>
</dbReference>
<organism evidence="4">
    <name type="scientific">Medioppia subpectinata</name>
    <dbReference type="NCBI Taxonomy" id="1979941"/>
    <lineage>
        <taxon>Eukaryota</taxon>
        <taxon>Metazoa</taxon>
        <taxon>Ecdysozoa</taxon>
        <taxon>Arthropoda</taxon>
        <taxon>Chelicerata</taxon>
        <taxon>Arachnida</taxon>
        <taxon>Acari</taxon>
        <taxon>Acariformes</taxon>
        <taxon>Sarcoptiformes</taxon>
        <taxon>Oribatida</taxon>
        <taxon>Brachypylina</taxon>
        <taxon>Oppioidea</taxon>
        <taxon>Oppiidae</taxon>
        <taxon>Medioppia</taxon>
    </lineage>
</organism>
<dbReference type="EMBL" id="CAJPIZ010017489">
    <property type="protein sequence ID" value="CAG2116130.1"/>
    <property type="molecule type" value="Genomic_DNA"/>
</dbReference>
<dbReference type="GO" id="GO:0005737">
    <property type="term" value="C:cytoplasm"/>
    <property type="evidence" value="ECO:0007669"/>
    <property type="project" value="InterPro"/>
</dbReference>
<name>A0A7R9L5Z2_9ACAR</name>
<proteinExistence type="predicted"/>
<dbReference type="InterPro" id="IPR045258">
    <property type="entry name" value="ACAP1/2/3-like"/>
</dbReference>
<dbReference type="SUPFAM" id="SSF103657">
    <property type="entry name" value="BAR/IMD domain-like"/>
    <property type="match status" value="1"/>
</dbReference>
<feature type="domain" description="BAR" evidence="3">
    <location>
        <begin position="6"/>
        <end position="180"/>
    </location>
</feature>
<keyword evidence="1" id="KW-0479">Metal-binding</keyword>
<evidence type="ECO:0000256" key="2">
    <source>
        <dbReference type="ARBA" id="ARBA00022833"/>
    </source>
</evidence>
<keyword evidence="5" id="KW-1185">Reference proteome</keyword>
<evidence type="ECO:0000313" key="5">
    <source>
        <dbReference type="Proteomes" id="UP000759131"/>
    </source>
</evidence>
<evidence type="ECO:0000259" key="3">
    <source>
        <dbReference type="Pfam" id="PF16746"/>
    </source>
</evidence>
<dbReference type="Proteomes" id="UP000759131">
    <property type="component" value="Unassembled WGS sequence"/>
</dbReference>
<evidence type="ECO:0000256" key="1">
    <source>
        <dbReference type="ARBA" id="ARBA00022723"/>
    </source>
</evidence>
<sequence length="183" mass="21225">MPVLVLEQNENDLLEFETKIDKLLLIVKLCSIMVEIGKSFIKAKSNFINGIWDLLVYFKDDPLIISSLNRIVHTLTELLKYDTILIDQANRAVGKNMSTFLRDDIHKAKDTKRHFDKMSDEYDSMLNRHSQIPRNKANECEEVSNLLTATRSCFQHLTLDYVTQLSVLKNKKRHEVLDSVKSN</sequence>
<dbReference type="Pfam" id="PF16746">
    <property type="entry name" value="BAR_3"/>
    <property type="match status" value="1"/>
</dbReference>
<gene>
    <name evidence="4" type="ORF">OSB1V03_LOCUS16091</name>
</gene>
<dbReference type="InterPro" id="IPR004148">
    <property type="entry name" value="BAR_dom"/>
</dbReference>
<reference evidence="4" key="1">
    <citation type="submission" date="2020-11" db="EMBL/GenBank/DDBJ databases">
        <authorList>
            <person name="Tran Van P."/>
        </authorList>
    </citation>
    <scope>NUCLEOTIDE SEQUENCE</scope>
</reference>
<dbReference type="PANTHER" id="PTHR23180:SF399">
    <property type="entry name" value="BLOWN FUSE, ISOFORM A-RELATED"/>
    <property type="match status" value="1"/>
</dbReference>
<dbReference type="Gene3D" id="1.20.1270.60">
    <property type="entry name" value="Arfaptin homology (AH) domain/BAR domain"/>
    <property type="match status" value="1"/>
</dbReference>
<evidence type="ECO:0000313" key="4">
    <source>
        <dbReference type="EMBL" id="CAD7635700.1"/>
    </source>
</evidence>
<protein>
    <recommendedName>
        <fullName evidence="3">BAR domain-containing protein</fullName>
    </recommendedName>
</protein>
<dbReference type="InterPro" id="IPR027267">
    <property type="entry name" value="AH/BAR_dom_sf"/>
</dbReference>